<dbReference type="AlphaFoldDB" id="A0A846XHN1"/>
<comment type="caution">
    <text evidence="2">The sequence shown here is derived from an EMBL/GenBank/DDBJ whole genome shotgun (WGS) entry which is preliminary data.</text>
</comment>
<accession>A0A846XHN1</accession>
<proteinExistence type="predicted"/>
<evidence type="ECO:0000313" key="3">
    <source>
        <dbReference type="Proteomes" id="UP000565715"/>
    </source>
</evidence>
<evidence type="ECO:0000256" key="1">
    <source>
        <dbReference type="SAM" id="MobiDB-lite"/>
    </source>
</evidence>
<dbReference type="Proteomes" id="UP000565715">
    <property type="component" value="Unassembled WGS sequence"/>
</dbReference>
<protein>
    <submittedName>
        <fullName evidence="2">Uncharacterized protein</fullName>
    </submittedName>
</protein>
<reference evidence="2 3" key="1">
    <citation type="submission" date="2020-04" db="EMBL/GenBank/DDBJ databases">
        <title>MicrobeNet Type strains.</title>
        <authorList>
            <person name="Nicholson A.C."/>
        </authorList>
    </citation>
    <scope>NUCLEOTIDE SEQUENCE [LARGE SCALE GENOMIC DNA]</scope>
    <source>
        <strain evidence="2 3">DSM 45078</strain>
    </source>
</reference>
<feature type="compositionally biased region" description="Basic and acidic residues" evidence="1">
    <location>
        <begin position="1"/>
        <end position="18"/>
    </location>
</feature>
<organism evidence="2 3">
    <name type="scientific">Nocardia speluncae</name>
    <dbReference type="NCBI Taxonomy" id="419477"/>
    <lineage>
        <taxon>Bacteria</taxon>
        <taxon>Bacillati</taxon>
        <taxon>Actinomycetota</taxon>
        <taxon>Actinomycetes</taxon>
        <taxon>Mycobacteriales</taxon>
        <taxon>Nocardiaceae</taxon>
        <taxon>Nocardia</taxon>
    </lineage>
</organism>
<gene>
    <name evidence="2" type="ORF">HGA13_13955</name>
</gene>
<keyword evidence="3" id="KW-1185">Reference proteome</keyword>
<sequence length="81" mass="8878">MEDREALAAAGLDRREGSDMDDLTSTAVRWGDWLVLVDPRWQETAPEVTPPSEVLLGGWMVGKDGVAGLFEPNPHYVALGR</sequence>
<name>A0A846XHN1_9NOCA</name>
<dbReference type="RefSeq" id="WP_157112815.1">
    <property type="nucleotide sequence ID" value="NZ_JAAXOO010000003.1"/>
</dbReference>
<feature type="region of interest" description="Disordered" evidence="1">
    <location>
        <begin position="1"/>
        <end position="20"/>
    </location>
</feature>
<dbReference type="EMBL" id="JAAXOO010000003">
    <property type="protein sequence ID" value="NKY34176.1"/>
    <property type="molecule type" value="Genomic_DNA"/>
</dbReference>
<evidence type="ECO:0000313" key="2">
    <source>
        <dbReference type="EMBL" id="NKY34176.1"/>
    </source>
</evidence>